<comment type="caution">
    <text evidence="8">The sequence shown here is derived from an EMBL/GenBank/DDBJ whole genome shotgun (WGS) entry which is preliminary data.</text>
</comment>
<evidence type="ECO:0000256" key="1">
    <source>
        <dbReference type="ARBA" id="ARBA00004496"/>
    </source>
</evidence>
<comment type="subcellular location">
    <subcellularLocation>
        <location evidence="1">Cytoplasm</location>
    </subcellularLocation>
</comment>
<keyword evidence="4" id="KW-0238">DNA-binding</keyword>
<proteinExistence type="predicted"/>
<evidence type="ECO:0000256" key="4">
    <source>
        <dbReference type="ARBA" id="ARBA00023125"/>
    </source>
</evidence>
<dbReference type="GO" id="GO:0005737">
    <property type="term" value="C:cytoplasm"/>
    <property type="evidence" value="ECO:0007669"/>
    <property type="project" value="UniProtKB-SubCell"/>
</dbReference>
<dbReference type="CDD" id="cd04458">
    <property type="entry name" value="CSP_CDS"/>
    <property type="match status" value="1"/>
</dbReference>
<reference evidence="8 9" key="1">
    <citation type="journal article" date="2016" name="Antonie Van Leeuwenhoek">
        <title>Nocardia donostiensis sp. nov., isolated from human respiratory specimens.</title>
        <authorList>
            <person name="Ercibengoa M."/>
            <person name="Bell M."/>
            <person name="Marimon J.M."/>
            <person name="Humrighouse B."/>
            <person name="Klenk H.P."/>
            <person name="Potter G."/>
            <person name="Perez-Trallero E."/>
        </authorList>
    </citation>
    <scope>NUCLEOTIDE SEQUENCE [LARGE SCALE GENOMIC DNA]</scope>
    <source>
        <strain evidence="8 9">X1655</strain>
    </source>
</reference>
<dbReference type="EMBL" id="MUMY01000006">
    <property type="protein sequence ID" value="ONM49085.1"/>
    <property type="molecule type" value="Genomic_DNA"/>
</dbReference>
<dbReference type="SUPFAM" id="SSF50249">
    <property type="entry name" value="Nucleic acid-binding proteins"/>
    <property type="match status" value="1"/>
</dbReference>
<dbReference type="Gene3D" id="2.40.50.140">
    <property type="entry name" value="Nucleic acid-binding proteins"/>
    <property type="match status" value="1"/>
</dbReference>
<dbReference type="Pfam" id="PF00313">
    <property type="entry name" value="CSD"/>
    <property type="match status" value="1"/>
</dbReference>
<keyword evidence="3" id="KW-0805">Transcription regulation</keyword>
<dbReference type="PANTHER" id="PTHR46565:SF5">
    <property type="entry name" value="COLD SHOCK PROTEIN 2-LIKE"/>
    <property type="match status" value="1"/>
</dbReference>
<dbReference type="InterPro" id="IPR002059">
    <property type="entry name" value="CSP_DNA-bd"/>
</dbReference>
<dbReference type="AlphaFoldDB" id="A0A1V2THU4"/>
<evidence type="ECO:0000313" key="8">
    <source>
        <dbReference type="EMBL" id="ONM49085.1"/>
    </source>
</evidence>
<dbReference type="PIRSF" id="PIRSF002599">
    <property type="entry name" value="Cold_shock_A"/>
    <property type="match status" value="1"/>
</dbReference>
<keyword evidence="9" id="KW-1185">Reference proteome</keyword>
<keyword evidence="6" id="KW-0804">Transcription</keyword>
<evidence type="ECO:0000313" key="9">
    <source>
        <dbReference type="Proteomes" id="UP000188836"/>
    </source>
</evidence>
<dbReference type="GO" id="GO:0003677">
    <property type="term" value="F:DNA binding"/>
    <property type="evidence" value="ECO:0007669"/>
    <property type="project" value="UniProtKB-KW"/>
</dbReference>
<evidence type="ECO:0000256" key="3">
    <source>
        <dbReference type="ARBA" id="ARBA00023015"/>
    </source>
</evidence>
<keyword evidence="5" id="KW-0010">Activator</keyword>
<dbReference type="STRING" id="1538463.B0T36_16315"/>
<dbReference type="InterPro" id="IPR012340">
    <property type="entry name" value="NA-bd_OB-fold"/>
</dbReference>
<evidence type="ECO:0000259" key="7">
    <source>
        <dbReference type="PROSITE" id="PS51857"/>
    </source>
</evidence>
<evidence type="ECO:0000256" key="2">
    <source>
        <dbReference type="ARBA" id="ARBA00022490"/>
    </source>
</evidence>
<feature type="domain" description="CSD" evidence="7">
    <location>
        <begin position="1"/>
        <end position="61"/>
    </location>
</feature>
<dbReference type="Proteomes" id="UP000188836">
    <property type="component" value="Unassembled WGS sequence"/>
</dbReference>
<protein>
    <submittedName>
        <fullName evidence="8">Cold-shock protein</fullName>
    </submittedName>
</protein>
<evidence type="ECO:0000256" key="6">
    <source>
        <dbReference type="ARBA" id="ARBA00023163"/>
    </source>
</evidence>
<sequence length="61" mass="6677">MAWFDAEKGFGYIQPDDGTDQVFVEYTSIDTTGYKTLVAGQPVDFTSTVRARGAEALSVRP</sequence>
<dbReference type="PANTHER" id="PTHR46565">
    <property type="entry name" value="COLD SHOCK DOMAIN PROTEIN 2"/>
    <property type="match status" value="1"/>
</dbReference>
<dbReference type="InterPro" id="IPR011129">
    <property type="entry name" value="CSD"/>
</dbReference>
<organism evidence="8 9">
    <name type="scientific">Nocardia donostiensis</name>
    <dbReference type="NCBI Taxonomy" id="1538463"/>
    <lineage>
        <taxon>Bacteria</taxon>
        <taxon>Bacillati</taxon>
        <taxon>Actinomycetota</taxon>
        <taxon>Actinomycetes</taxon>
        <taxon>Mycobacteriales</taxon>
        <taxon>Nocardiaceae</taxon>
        <taxon>Nocardia</taxon>
    </lineage>
</organism>
<keyword evidence="2" id="KW-0963">Cytoplasm</keyword>
<gene>
    <name evidence="8" type="ORF">B0T46_09145</name>
</gene>
<dbReference type="RefSeq" id="WP_077116086.1">
    <property type="nucleotide sequence ID" value="NZ_LOKT01000010.1"/>
</dbReference>
<dbReference type="PROSITE" id="PS51857">
    <property type="entry name" value="CSD_2"/>
    <property type="match status" value="1"/>
</dbReference>
<dbReference type="SMART" id="SM00357">
    <property type="entry name" value="CSP"/>
    <property type="match status" value="1"/>
</dbReference>
<evidence type="ECO:0000256" key="5">
    <source>
        <dbReference type="ARBA" id="ARBA00023159"/>
    </source>
</evidence>
<name>A0A1V2THU4_9NOCA</name>
<accession>A0A1V2THU4</accession>
<dbReference type="InterPro" id="IPR012156">
    <property type="entry name" value="Cold_shock_CspA"/>
</dbReference>